<dbReference type="GO" id="GO:0030150">
    <property type="term" value="P:protein import into mitochondrial matrix"/>
    <property type="evidence" value="ECO:0007669"/>
    <property type="project" value="TreeGrafter"/>
</dbReference>
<feature type="domain" description="Tim44-like" evidence="7">
    <location>
        <begin position="83"/>
        <end position="229"/>
    </location>
</feature>
<dbReference type="EMBL" id="LC066375">
    <property type="protein sequence ID" value="BAT27498.1"/>
    <property type="molecule type" value="Genomic_DNA"/>
</dbReference>
<name>A0A0P0Z106_9HYPH</name>
<dbReference type="PIRSF" id="PIRSF031890">
    <property type="entry name" value="UCP031890_transporter_Tim44"/>
    <property type="match status" value="1"/>
</dbReference>
<dbReference type="InterPro" id="IPR007379">
    <property type="entry name" value="Tim44-like_dom"/>
</dbReference>
<comment type="subcellular location">
    <subcellularLocation>
        <location evidence="1">Membrane</location>
    </subcellularLocation>
</comment>
<dbReference type="InterPro" id="IPR016985">
    <property type="entry name" value="UCP031890_Tim44-rel"/>
</dbReference>
<evidence type="ECO:0000259" key="7">
    <source>
        <dbReference type="SMART" id="SM00978"/>
    </source>
</evidence>
<dbReference type="GO" id="GO:0051087">
    <property type="term" value="F:protein-folding chaperone binding"/>
    <property type="evidence" value="ECO:0007669"/>
    <property type="project" value="TreeGrafter"/>
</dbReference>
<keyword evidence="6" id="KW-1133">Transmembrane helix</keyword>
<dbReference type="RefSeq" id="WP_062226564.1">
    <property type="nucleotide sequence ID" value="NZ_BBWR01000003.1"/>
</dbReference>
<dbReference type="NCBIfam" id="NF033779">
    <property type="entry name" value="Tim44_TimA_adap"/>
    <property type="match status" value="1"/>
</dbReference>
<feature type="transmembrane region" description="Helical" evidence="6">
    <location>
        <begin position="6"/>
        <end position="23"/>
    </location>
</feature>
<reference evidence="8" key="1">
    <citation type="journal article" date="2015" name="Proc. Natl. Acad. Sci. U.S.A.">
        <title>Bacterial clade with the ribosomal RNA operon on a small plasmid rather than the chromosome.</title>
        <authorList>
            <person name="Anda M."/>
            <person name="Ohtsubo Y."/>
            <person name="Okubo T."/>
            <person name="Sugawara M."/>
            <person name="Nagata Y."/>
            <person name="Tsuda M."/>
            <person name="Minamisawa K."/>
            <person name="Mitsui H."/>
        </authorList>
    </citation>
    <scope>NUCLEOTIDE SEQUENCE</scope>
    <source>
        <strain evidence="8">JCM 14755</strain>
    </source>
</reference>
<dbReference type="GO" id="GO:0016020">
    <property type="term" value="C:membrane"/>
    <property type="evidence" value="ECO:0007669"/>
    <property type="project" value="UniProtKB-SubCell"/>
</dbReference>
<feature type="region of interest" description="Disordered" evidence="5">
    <location>
        <begin position="30"/>
        <end position="51"/>
    </location>
</feature>
<sequence>MGFGTIFFIVVTVIVLYQLWTVLGRRTGNERPPYDPYSRGGEGAAPQQPGNVVTLPSRRLPDAEPPADVYASIDKLAEPGSPLNSELRRIRDADPSFDPAQFLDGAKAAYEMIVTAFADGDRKLLRNLLSPEVYQGFEGAIEDREKRGEKMQSSFVGIDDIQFASAELKGTEAFVTLRIVSQLISAVLSPSGEVVDGDPEAVAEVRDVWTFARDTRSRDPNWKLVETESEEG</sequence>
<keyword evidence="4 6" id="KW-0472">Membrane</keyword>
<evidence type="ECO:0000256" key="3">
    <source>
        <dbReference type="ARBA" id="ARBA00022946"/>
    </source>
</evidence>
<dbReference type="PANTHER" id="PTHR10721:SF1">
    <property type="entry name" value="MITOCHONDRIAL IMPORT INNER MEMBRANE TRANSLOCASE SUBUNIT TIM44"/>
    <property type="match status" value="1"/>
</dbReference>
<evidence type="ECO:0000256" key="2">
    <source>
        <dbReference type="ARBA" id="ARBA00009597"/>
    </source>
</evidence>
<keyword evidence="3" id="KW-0809">Transit peptide</keyword>
<dbReference type="SUPFAM" id="SSF54427">
    <property type="entry name" value="NTF2-like"/>
    <property type="match status" value="1"/>
</dbReference>
<dbReference type="PANTHER" id="PTHR10721">
    <property type="entry name" value="MITOCHONDRIAL IMPORT INNER MEMBRANE TRANSLOCASE SUBUNIT TIM44"/>
    <property type="match status" value="1"/>
</dbReference>
<evidence type="ECO:0000256" key="6">
    <source>
        <dbReference type="SAM" id="Phobius"/>
    </source>
</evidence>
<comment type="similarity">
    <text evidence="2">Belongs to the Tim44 family.</text>
</comment>
<keyword evidence="6" id="KW-0812">Transmembrane</keyword>
<evidence type="ECO:0000256" key="5">
    <source>
        <dbReference type="SAM" id="MobiDB-lite"/>
    </source>
</evidence>
<organism evidence="8">
    <name type="scientific">Aureimonas frigidaquae</name>
    <dbReference type="NCBI Taxonomy" id="424757"/>
    <lineage>
        <taxon>Bacteria</taxon>
        <taxon>Pseudomonadati</taxon>
        <taxon>Pseudomonadota</taxon>
        <taxon>Alphaproteobacteria</taxon>
        <taxon>Hyphomicrobiales</taxon>
        <taxon>Aurantimonadaceae</taxon>
        <taxon>Aureimonas</taxon>
    </lineage>
</organism>
<dbReference type="SMART" id="SM00978">
    <property type="entry name" value="Tim44"/>
    <property type="match status" value="1"/>
</dbReference>
<dbReference type="OrthoDB" id="9798618at2"/>
<dbReference type="InterPro" id="IPR032710">
    <property type="entry name" value="NTF2-like_dom_sf"/>
</dbReference>
<protein>
    <submittedName>
        <fullName evidence="8">Import inner membrane translocase subunit Tim44</fullName>
    </submittedName>
</protein>
<dbReference type="Gene3D" id="3.10.450.240">
    <property type="match status" value="1"/>
</dbReference>
<evidence type="ECO:0000256" key="4">
    <source>
        <dbReference type="ARBA" id="ARBA00023136"/>
    </source>
</evidence>
<proteinExistence type="inferred from homology"/>
<accession>A0A0P0Z106</accession>
<dbReference type="Pfam" id="PF04280">
    <property type="entry name" value="Tim44"/>
    <property type="match status" value="1"/>
</dbReference>
<dbReference type="InterPro" id="IPR039544">
    <property type="entry name" value="Tim44-like"/>
</dbReference>
<evidence type="ECO:0000256" key="1">
    <source>
        <dbReference type="ARBA" id="ARBA00004370"/>
    </source>
</evidence>
<evidence type="ECO:0000313" key="8">
    <source>
        <dbReference type="EMBL" id="BAT27498.1"/>
    </source>
</evidence>
<dbReference type="AlphaFoldDB" id="A0A0P0Z106"/>